<name>A0A916WZ19_9ACTN</name>
<dbReference type="InterPro" id="IPR036457">
    <property type="entry name" value="PPM-type-like_dom_sf"/>
</dbReference>
<keyword evidence="4" id="KW-1185">Reference proteome</keyword>
<dbReference type="GO" id="GO:0004722">
    <property type="term" value="F:protein serine/threonine phosphatase activity"/>
    <property type="evidence" value="ECO:0007669"/>
    <property type="project" value="InterPro"/>
</dbReference>
<organism evidence="3 4">
    <name type="scientific">Gordonia jinhuaensis</name>
    <dbReference type="NCBI Taxonomy" id="1517702"/>
    <lineage>
        <taxon>Bacteria</taxon>
        <taxon>Bacillati</taxon>
        <taxon>Actinomycetota</taxon>
        <taxon>Actinomycetes</taxon>
        <taxon>Mycobacteriales</taxon>
        <taxon>Gordoniaceae</taxon>
        <taxon>Gordonia</taxon>
    </lineage>
</organism>
<dbReference type="SMART" id="SM00331">
    <property type="entry name" value="PP2C_SIG"/>
    <property type="match status" value="1"/>
</dbReference>
<reference evidence="3" key="2">
    <citation type="submission" date="2020-09" db="EMBL/GenBank/DDBJ databases">
        <authorList>
            <person name="Sun Q."/>
            <person name="Zhou Y."/>
        </authorList>
    </citation>
    <scope>NUCLEOTIDE SEQUENCE</scope>
    <source>
        <strain evidence="3">CGMCC 1.12827</strain>
    </source>
</reference>
<dbReference type="SUPFAM" id="SSF81606">
    <property type="entry name" value="PP2C-like"/>
    <property type="match status" value="1"/>
</dbReference>
<evidence type="ECO:0000256" key="1">
    <source>
        <dbReference type="SAM" id="MobiDB-lite"/>
    </source>
</evidence>
<comment type="caution">
    <text evidence="3">The sequence shown here is derived from an EMBL/GenBank/DDBJ whole genome shotgun (WGS) entry which is preliminary data.</text>
</comment>
<reference evidence="3" key="1">
    <citation type="journal article" date="2014" name="Int. J. Syst. Evol. Microbiol.">
        <title>Complete genome sequence of Corynebacterium casei LMG S-19264T (=DSM 44701T), isolated from a smear-ripened cheese.</title>
        <authorList>
            <consortium name="US DOE Joint Genome Institute (JGI-PGF)"/>
            <person name="Walter F."/>
            <person name="Albersmeier A."/>
            <person name="Kalinowski J."/>
            <person name="Ruckert C."/>
        </authorList>
    </citation>
    <scope>NUCLEOTIDE SEQUENCE</scope>
    <source>
        <strain evidence="3">CGMCC 1.12827</strain>
    </source>
</reference>
<dbReference type="EMBL" id="BMGC01000035">
    <property type="protein sequence ID" value="GGB43521.1"/>
    <property type="molecule type" value="Genomic_DNA"/>
</dbReference>
<dbReference type="InterPro" id="IPR015655">
    <property type="entry name" value="PP2C"/>
</dbReference>
<sequence length="313" mass="32287">MTTQSTPGMVRDESDSGVNVSGPAEIAWAAASDVGRHRVSNEDAALVASRLYAVADGMGGHDCGEIASEAAVAALERIEPGELTDTRDALVAAFFDAQDRIEHIRSGSGRRAGTTVTGAALVHHEGQAYWLAFNIGDSRTYRLSGGVLEQVTVDHSQVQELVDAGFLTPDQARVDPRRNVITRALGAGMLVEPDFFAFPAVVGETVLICSDGLTGELPDAEIAEIIEEAAGVGAAAQALIEAARNMGGHDNITAVLARPLVVGTHAVDRSADEGTDTTLRVNGVAAGGGAHEGGTTDGGAREASASDPADRRP</sequence>
<dbReference type="Proteomes" id="UP000621454">
    <property type="component" value="Unassembled WGS sequence"/>
</dbReference>
<feature type="compositionally biased region" description="Gly residues" evidence="1">
    <location>
        <begin position="285"/>
        <end position="297"/>
    </location>
</feature>
<evidence type="ECO:0000313" key="4">
    <source>
        <dbReference type="Proteomes" id="UP000621454"/>
    </source>
</evidence>
<proteinExistence type="predicted"/>
<gene>
    <name evidence="3" type="ORF">GCM10011489_33800</name>
</gene>
<accession>A0A916WZ19</accession>
<evidence type="ECO:0000313" key="3">
    <source>
        <dbReference type="EMBL" id="GGB43521.1"/>
    </source>
</evidence>
<dbReference type="CDD" id="cd00143">
    <property type="entry name" value="PP2Cc"/>
    <property type="match status" value="1"/>
</dbReference>
<dbReference type="Pfam" id="PF13672">
    <property type="entry name" value="PP2C_2"/>
    <property type="match status" value="1"/>
</dbReference>
<dbReference type="InterPro" id="IPR001932">
    <property type="entry name" value="PPM-type_phosphatase-like_dom"/>
</dbReference>
<dbReference type="Gene3D" id="3.60.40.10">
    <property type="entry name" value="PPM-type phosphatase domain"/>
    <property type="match status" value="1"/>
</dbReference>
<dbReference type="PANTHER" id="PTHR47992">
    <property type="entry name" value="PROTEIN PHOSPHATASE"/>
    <property type="match status" value="1"/>
</dbReference>
<dbReference type="RefSeq" id="WP_229742833.1">
    <property type="nucleotide sequence ID" value="NZ_BMGC01000035.1"/>
</dbReference>
<dbReference type="PROSITE" id="PS51746">
    <property type="entry name" value="PPM_2"/>
    <property type="match status" value="1"/>
</dbReference>
<evidence type="ECO:0000259" key="2">
    <source>
        <dbReference type="PROSITE" id="PS51746"/>
    </source>
</evidence>
<dbReference type="SMART" id="SM00332">
    <property type="entry name" value="PP2Cc"/>
    <property type="match status" value="1"/>
</dbReference>
<protein>
    <submittedName>
        <fullName evidence="3">Serine/threonine protein phosphatase</fullName>
    </submittedName>
</protein>
<feature type="domain" description="PPM-type phosphatase" evidence="2">
    <location>
        <begin position="27"/>
        <end position="259"/>
    </location>
</feature>
<feature type="region of interest" description="Disordered" evidence="1">
    <location>
        <begin position="269"/>
        <end position="313"/>
    </location>
</feature>
<dbReference type="AlphaFoldDB" id="A0A916WZ19"/>